<comment type="caution">
    <text evidence="1">The sequence shown here is derived from an EMBL/GenBank/DDBJ whole genome shotgun (WGS) entry which is preliminary data.</text>
</comment>
<sequence length="686" mass="74695">GQADKECEEHRSMSPLPTVPPPPPQWMQSQRPWEDVAREGWMHHDEYHPHVYDQAYVERHGRQAEVHEQHYGDQQWPLQHAPVPLPAGQNLYEATQVVLQPRYDGSMLGQAAQAHQHPMHAERDHPGWQQHQHYDDPDYAAHVSHEEQLYPSSPGRRGSRSTSGSSPLFYPQPKSPIVVNPVALWESSKEQAQRRAWAQRVCAPPDGNAGAPLGWPHAHVAGAPSAAAAFDSSQHVPLLPMDHIDSSQLPRETPWKISHVRHRPPVDAGSEGSGQSLSSGMQFKEGVADDTGAREAAGQILKRWNEAIMARGIAPGLGGIRPEQATHSMPAAETGTDAIRLETTVSCEAEDSKGERTVYRFTLSSTLDIGGARPQPAPEAPAATAANTRGGVDDGSYAANAPVLSRPSSFAMLQESAARASHADSRQQQMDQFADSDARYWRLQRQLIDLEMSQQHREAQMPTPAGDLYDSGDSDSKADANASSTLPGPVRPTAGRIQTPFPRTPDPLRRERSQKAFANLTSQVYDTISDSDIDESEAELRETFWARAMRPARSGMSTPYSPGRRKSLAELSSLISPQDLDEWMRWQDDGSSALTRSLAADEPGPMFMPTAGALGEPRLDPFTPPASKERTAKQPAGAVCDSARADDELDRCDPGQKGCDADDLADGRPEASVTQGADADAVLGAA</sequence>
<feature type="non-terminal residue" evidence="1">
    <location>
        <position position="1"/>
    </location>
</feature>
<name>A0ACC1JZB4_9FUNG</name>
<keyword evidence="2" id="KW-1185">Reference proteome</keyword>
<dbReference type="Proteomes" id="UP001140234">
    <property type="component" value="Unassembled WGS sequence"/>
</dbReference>
<reference evidence="1" key="1">
    <citation type="submission" date="2022-07" db="EMBL/GenBank/DDBJ databases">
        <title>Phylogenomic reconstructions and comparative analyses of Kickxellomycotina fungi.</title>
        <authorList>
            <person name="Reynolds N.K."/>
            <person name="Stajich J.E."/>
            <person name="Barry K."/>
            <person name="Grigoriev I.V."/>
            <person name="Crous P."/>
            <person name="Smith M.E."/>
        </authorList>
    </citation>
    <scope>NUCLEOTIDE SEQUENCE</scope>
    <source>
        <strain evidence="1">CBS 109366</strain>
    </source>
</reference>
<proteinExistence type="predicted"/>
<evidence type="ECO:0000313" key="1">
    <source>
        <dbReference type="EMBL" id="KAJ2770276.1"/>
    </source>
</evidence>
<protein>
    <submittedName>
        <fullName evidence="1">Uncharacterized protein</fullName>
    </submittedName>
</protein>
<accession>A0ACC1JZB4</accession>
<organism evidence="1 2">
    <name type="scientific">Coemansia nantahalensis</name>
    <dbReference type="NCBI Taxonomy" id="2789366"/>
    <lineage>
        <taxon>Eukaryota</taxon>
        <taxon>Fungi</taxon>
        <taxon>Fungi incertae sedis</taxon>
        <taxon>Zoopagomycota</taxon>
        <taxon>Kickxellomycotina</taxon>
        <taxon>Kickxellomycetes</taxon>
        <taxon>Kickxellales</taxon>
        <taxon>Kickxellaceae</taxon>
        <taxon>Coemansia</taxon>
    </lineage>
</organism>
<gene>
    <name evidence="1" type="ORF">IWQ57_002739</name>
</gene>
<dbReference type="EMBL" id="JANBUJ010000762">
    <property type="protein sequence ID" value="KAJ2770276.1"/>
    <property type="molecule type" value="Genomic_DNA"/>
</dbReference>
<evidence type="ECO:0000313" key="2">
    <source>
        <dbReference type="Proteomes" id="UP001140234"/>
    </source>
</evidence>